<dbReference type="EMBL" id="FZOC01000004">
    <property type="protein sequence ID" value="SNR99570.1"/>
    <property type="molecule type" value="Genomic_DNA"/>
</dbReference>
<name>A0A239AVH4_9BACT</name>
<reference evidence="1 2" key="1">
    <citation type="submission" date="2017-06" db="EMBL/GenBank/DDBJ databases">
        <authorList>
            <person name="Kim H.J."/>
            <person name="Triplett B.A."/>
        </authorList>
    </citation>
    <scope>NUCLEOTIDE SEQUENCE [LARGE SCALE GENOMIC DNA]</scope>
    <source>
        <strain evidence="1 2">DSM 13116</strain>
    </source>
</reference>
<evidence type="ECO:0000313" key="2">
    <source>
        <dbReference type="Proteomes" id="UP000198324"/>
    </source>
</evidence>
<gene>
    <name evidence="1" type="ORF">SAMN04488503_2246</name>
</gene>
<dbReference type="InterPro" id="IPR011101">
    <property type="entry name" value="DUF5131"/>
</dbReference>
<sequence>MATTKIEFAHETLNPLVGCSRVSPGCDNCYAVRMAHRFGNNPTVPQYKGLATMTPNGPAWTGEVRYVSGVLEKAQARLLKARSPRRIFMVSMGDLFHPRVMSLDQGGVFVFMRDLPRHHFIIITKRPATMAEFCRAYWPKPLHNVMLMATCEDQQRADERVPHLLKLAAQGWHTGVIVEPMLGPVNLKTIVVDAAEGEQSDWIDALRGIRGTGDVVHSDAGRLSWVVCGHEQGPGKREVPIQYPGSLASQCARVGVPFFFKKDSAGEFPEGMPRQFPAWMEA</sequence>
<dbReference type="AlphaFoldDB" id="A0A239AVH4"/>
<organism evidence="1 2">
    <name type="scientific">Humidesulfovibrio mexicanus</name>
    <dbReference type="NCBI Taxonomy" id="147047"/>
    <lineage>
        <taxon>Bacteria</taxon>
        <taxon>Pseudomonadati</taxon>
        <taxon>Thermodesulfobacteriota</taxon>
        <taxon>Desulfovibrionia</taxon>
        <taxon>Desulfovibrionales</taxon>
        <taxon>Desulfovibrionaceae</taxon>
        <taxon>Humidesulfovibrio</taxon>
    </lineage>
</organism>
<dbReference type="OrthoDB" id="9787478at2"/>
<keyword evidence="2" id="KW-1185">Reference proteome</keyword>
<dbReference type="Proteomes" id="UP000198324">
    <property type="component" value="Unassembled WGS sequence"/>
</dbReference>
<evidence type="ECO:0000313" key="1">
    <source>
        <dbReference type="EMBL" id="SNR99570.1"/>
    </source>
</evidence>
<accession>A0A239AVH4</accession>
<dbReference type="RefSeq" id="WP_089274451.1">
    <property type="nucleotide sequence ID" value="NZ_FZOC01000004.1"/>
</dbReference>
<dbReference type="Pfam" id="PF07505">
    <property type="entry name" value="DUF5131"/>
    <property type="match status" value="1"/>
</dbReference>
<proteinExistence type="predicted"/>
<protein>
    <submittedName>
        <fullName evidence="1">Protein gp37</fullName>
    </submittedName>
</protein>